<dbReference type="EMBL" id="JAAVMB010000013">
    <property type="protein sequence ID" value="NKC68611.1"/>
    <property type="molecule type" value="Genomic_DNA"/>
</dbReference>
<dbReference type="SUPFAM" id="SSF54631">
    <property type="entry name" value="CBS-domain pair"/>
    <property type="match status" value="1"/>
</dbReference>
<sequence length="583" mass="65829">MKKNIVRMNNDPVSKWMTEEVICIKDTQKVKEAVTILDNHTIFGIPVVDKDNHFLGLMSKTVIMNHISNPSVFNMLVTDIMMTDSEIINPEQTIEEASNLKGGCLPVVNHLGILVGIMTRTDIIRANASLLEKVEQDIDSADTLNLVLNSAYEGIVVVNAEGVIQEINEAYCQIINKKREDVIGLNVVDVIENTRLDIIAKSGIEERGHIQRISGMDLVVHRIPIMKNNKPIGAIGMLIFKNISEMQDIYSRVNLNINYHKNTHKEKEDGILEQIIGSATLINEAKERARKAAACPSNVFISGSSGTGKEVFARAIHDMSSYSNGKFVCVNCSAIPENLLESELFGYEEGAFTDAQRGGKIGKFELAEGGTIFLDEIGDMPLHLQAKLLRVIQERTIEKIGSLEQKQIDVRIISATHRNLKEMIKNNLFREDLYYRINVVPVELPDLKDRSEDIPIFINKFITDFCTNFQMTPKIVSKKAMKVLSDYEWPGNIRQLINVCEALVVLVSEPVIEVKHLPIDIQRAANKRALVMNNQSVTEIEKKEIELIQQLLIKHNFNKSAVAREMEITRSTLYEKMNRYYLN</sequence>
<dbReference type="RefSeq" id="WP_167807787.1">
    <property type="nucleotide sequence ID" value="NZ_JAAVMB010000013.1"/>
</dbReference>
<dbReference type="Gene3D" id="3.30.450.20">
    <property type="entry name" value="PAS domain"/>
    <property type="match status" value="1"/>
</dbReference>
<evidence type="ECO:0000256" key="2">
    <source>
        <dbReference type="ARBA" id="ARBA00022840"/>
    </source>
</evidence>
<evidence type="ECO:0000256" key="5">
    <source>
        <dbReference type="ARBA" id="ARBA00023163"/>
    </source>
</evidence>
<comment type="caution">
    <text evidence="10">The sequence shown here is derived from an EMBL/GenBank/DDBJ whole genome shotgun (WGS) entry which is preliminary data.</text>
</comment>
<evidence type="ECO:0000256" key="1">
    <source>
        <dbReference type="ARBA" id="ARBA00022741"/>
    </source>
</evidence>
<dbReference type="SMART" id="SM00091">
    <property type="entry name" value="PAS"/>
    <property type="match status" value="1"/>
</dbReference>
<dbReference type="Gene3D" id="3.10.580.10">
    <property type="entry name" value="CBS-domain"/>
    <property type="match status" value="1"/>
</dbReference>
<dbReference type="FunFam" id="3.40.50.300:FF:000006">
    <property type="entry name" value="DNA-binding transcriptional regulator NtrC"/>
    <property type="match status" value="1"/>
</dbReference>
<evidence type="ECO:0000256" key="3">
    <source>
        <dbReference type="ARBA" id="ARBA00023015"/>
    </source>
</evidence>
<dbReference type="Pfam" id="PF00571">
    <property type="entry name" value="CBS"/>
    <property type="match status" value="2"/>
</dbReference>
<dbReference type="InterPro" id="IPR000014">
    <property type="entry name" value="PAS"/>
</dbReference>
<keyword evidence="4" id="KW-0238">DNA-binding</keyword>
<dbReference type="AlphaFoldDB" id="A0A7X6DA52"/>
<organism evidence="10 11">
    <name type="scientific">Vagococcus fluvialis</name>
    <dbReference type="NCBI Taxonomy" id="2738"/>
    <lineage>
        <taxon>Bacteria</taxon>
        <taxon>Bacillati</taxon>
        <taxon>Bacillota</taxon>
        <taxon>Bacilli</taxon>
        <taxon>Lactobacillales</taxon>
        <taxon>Enterococcaceae</taxon>
        <taxon>Vagococcus</taxon>
    </lineage>
</organism>
<dbReference type="CDD" id="cd00130">
    <property type="entry name" value="PAS"/>
    <property type="match status" value="1"/>
</dbReference>
<dbReference type="NCBIfam" id="TIGR00229">
    <property type="entry name" value="sensory_box"/>
    <property type="match status" value="1"/>
</dbReference>
<dbReference type="Pfam" id="PF00989">
    <property type="entry name" value="PAS"/>
    <property type="match status" value="1"/>
</dbReference>
<dbReference type="PROSITE" id="PS00676">
    <property type="entry name" value="SIGMA54_INTERACT_2"/>
    <property type="match status" value="1"/>
</dbReference>
<gene>
    <name evidence="10" type="ORF">HED35_10980</name>
</gene>
<dbReference type="InterPro" id="IPR035965">
    <property type="entry name" value="PAS-like_dom_sf"/>
</dbReference>
<dbReference type="PROSITE" id="PS50112">
    <property type="entry name" value="PAS"/>
    <property type="match status" value="1"/>
</dbReference>
<evidence type="ECO:0000256" key="4">
    <source>
        <dbReference type="ARBA" id="ARBA00023125"/>
    </source>
</evidence>
<proteinExistence type="predicted"/>
<keyword evidence="6" id="KW-0129">CBS domain</keyword>
<dbReference type="CDD" id="cd00009">
    <property type="entry name" value="AAA"/>
    <property type="match status" value="1"/>
</dbReference>
<dbReference type="InterPro" id="IPR046342">
    <property type="entry name" value="CBS_dom_sf"/>
</dbReference>
<keyword evidence="3" id="KW-0805">Transcription regulation</keyword>
<evidence type="ECO:0000256" key="6">
    <source>
        <dbReference type="PROSITE-ProRule" id="PRU00703"/>
    </source>
</evidence>
<keyword evidence="1" id="KW-0547">Nucleotide-binding</keyword>
<evidence type="ECO:0000259" key="9">
    <source>
        <dbReference type="PROSITE" id="PS51371"/>
    </source>
</evidence>
<evidence type="ECO:0000259" key="7">
    <source>
        <dbReference type="PROSITE" id="PS50045"/>
    </source>
</evidence>
<dbReference type="PROSITE" id="PS50045">
    <property type="entry name" value="SIGMA54_INTERACT_4"/>
    <property type="match status" value="1"/>
</dbReference>
<dbReference type="GO" id="GO:0006355">
    <property type="term" value="P:regulation of DNA-templated transcription"/>
    <property type="evidence" value="ECO:0007669"/>
    <property type="project" value="InterPro"/>
</dbReference>
<dbReference type="GO" id="GO:0043565">
    <property type="term" value="F:sequence-specific DNA binding"/>
    <property type="evidence" value="ECO:0007669"/>
    <property type="project" value="InterPro"/>
</dbReference>
<dbReference type="InterPro" id="IPR025944">
    <property type="entry name" value="Sigma_54_int_dom_CS"/>
</dbReference>
<keyword evidence="5" id="KW-0804">Transcription</keyword>
<dbReference type="InterPro" id="IPR027417">
    <property type="entry name" value="P-loop_NTPase"/>
</dbReference>
<dbReference type="PROSITE" id="PS51371">
    <property type="entry name" value="CBS"/>
    <property type="match status" value="1"/>
</dbReference>
<dbReference type="InterPro" id="IPR025943">
    <property type="entry name" value="Sigma_54_int_dom_ATP-bd_2"/>
</dbReference>
<evidence type="ECO:0000313" key="10">
    <source>
        <dbReference type="EMBL" id="NKC68611.1"/>
    </source>
</evidence>
<dbReference type="SMART" id="SM00116">
    <property type="entry name" value="CBS"/>
    <property type="match status" value="2"/>
</dbReference>
<dbReference type="PANTHER" id="PTHR32071:SF57">
    <property type="entry name" value="C4-DICARBOXYLATE TRANSPORT TRANSCRIPTIONAL REGULATORY PROTEIN DCTD"/>
    <property type="match status" value="1"/>
</dbReference>
<dbReference type="SUPFAM" id="SSF52540">
    <property type="entry name" value="P-loop containing nucleoside triphosphate hydrolases"/>
    <property type="match status" value="1"/>
</dbReference>
<dbReference type="PANTHER" id="PTHR32071">
    <property type="entry name" value="TRANSCRIPTIONAL REGULATORY PROTEIN"/>
    <property type="match status" value="1"/>
</dbReference>
<accession>A0A7X6DA52</accession>
<feature type="domain" description="PAS" evidence="8">
    <location>
        <begin position="140"/>
        <end position="188"/>
    </location>
</feature>
<dbReference type="Gene3D" id="3.40.50.300">
    <property type="entry name" value="P-loop containing nucleotide triphosphate hydrolases"/>
    <property type="match status" value="1"/>
</dbReference>
<dbReference type="SUPFAM" id="SSF46689">
    <property type="entry name" value="Homeodomain-like"/>
    <property type="match status" value="1"/>
</dbReference>
<dbReference type="SMART" id="SM00382">
    <property type="entry name" value="AAA"/>
    <property type="match status" value="1"/>
</dbReference>
<dbReference type="Pfam" id="PF02954">
    <property type="entry name" value="HTH_8"/>
    <property type="match status" value="1"/>
</dbReference>
<dbReference type="InterPro" id="IPR003593">
    <property type="entry name" value="AAA+_ATPase"/>
</dbReference>
<dbReference type="InterPro" id="IPR013767">
    <property type="entry name" value="PAS_fold"/>
</dbReference>
<dbReference type="Gene3D" id="1.10.8.60">
    <property type="match status" value="1"/>
</dbReference>
<dbReference type="Pfam" id="PF00158">
    <property type="entry name" value="Sigma54_activat"/>
    <property type="match status" value="1"/>
</dbReference>
<dbReference type="InterPro" id="IPR002078">
    <property type="entry name" value="Sigma_54_int"/>
</dbReference>
<evidence type="ECO:0000259" key="8">
    <source>
        <dbReference type="PROSITE" id="PS50112"/>
    </source>
</evidence>
<dbReference type="GO" id="GO:0005524">
    <property type="term" value="F:ATP binding"/>
    <property type="evidence" value="ECO:0007669"/>
    <property type="project" value="UniProtKB-KW"/>
</dbReference>
<dbReference type="InterPro" id="IPR009057">
    <property type="entry name" value="Homeodomain-like_sf"/>
</dbReference>
<protein>
    <submittedName>
        <fullName evidence="10">Sigma 54-interacting transcriptional regulator</fullName>
    </submittedName>
</protein>
<dbReference type="Pfam" id="PF25601">
    <property type="entry name" value="AAA_lid_14"/>
    <property type="match status" value="1"/>
</dbReference>
<keyword evidence="2" id="KW-0067">ATP-binding</keyword>
<dbReference type="InterPro" id="IPR002197">
    <property type="entry name" value="HTH_Fis"/>
</dbReference>
<dbReference type="SUPFAM" id="SSF55785">
    <property type="entry name" value="PYP-like sensor domain (PAS domain)"/>
    <property type="match status" value="1"/>
</dbReference>
<evidence type="ECO:0000313" key="11">
    <source>
        <dbReference type="Proteomes" id="UP000521358"/>
    </source>
</evidence>
<dbReference type="Proteomes" id="UP000521358">
    <property type="component" value="Unassembled WGS sequence"/>
</dbReference>
<reference evidence="10 11" key="1">
    <citation type="submission" date="2020-03" db="EMBL/GenBank/DDBJ databases">
        <title>Bacterial samples isolated from urine from healthy bovine heifers (Gyr breed).</title>
        <authorList>
            <person name="Giannattasio-Ferraz S."/>
            <person name="Maskeri L."/>
            <person name="Penido A."/>
            <person name="Barbosa-Stancioli E.F."/>
            <person name="Putonti C."/>
        </authorList>
    </citation>
    <scope>NUCLEOTIDE SEQUENCE [LARGE SCALE GENOMIC DNA]</scope>
    <source>
        <strain evidence="10 11">UFMG-H7</strain>
    </source>
</reference>
<dbReference type="InterPro" id="IPR000644">
    <property type="entry name" value="CBS_dom"/>
</dbReference>
<name>A0A7X6DA52_9ENTE</name>
<feature type="domain" description="Sigma-54 factor interaction" evidence="7">
    <location>
        <begin position="275"/>
        <end position="505"/>
    </location>
</feature>
<dbReference type="Gene3D" id="1.10.10.60">
    <property type="entry name" value="Homeodomain-like"/>
    <property type="match status" value="1"/>
</dbReference>
<feature type="domain" description="CBS" evidence="9">
    <location>
        <begin position="17"/>
        <end position="73"/>
    </location>
</feature>
<dbReference type="PROSITE" id="PS00688">
    <property type="entry name" value="SIGMA54_INTERACT_3"/>
    <property type="match status" value="1"/>
</dbReference>
<dbReference type="InterPro" id="IPR058031">
    <property type="entry name" value="AAA_lid_NorR"/>
</dbReference>